<feature type="binding site" evidence="9">
    <location>
        <position position="99"/>
    </location>
    <ligand>
        <name>Zn(2+)</name>
        <dbReference type="ChEBI" id="CHEBI:29105"/>
    </ligand>
</feature>
<evidence type="ECO:0000259" key="10">
    <source>
        <dbReference type="PROSITE" id="PS51790"/>
    </source>
</evidence>
<dbReference type="GO" id="GO:0006979">
    <property type="term" value="P:response to oxidative stress"/>
    <property type="evidence" value="ECO:0007669"/>
    <property type="project" value="InterPro"/>
</dbReference>
<feature type="binding site" evidence="9">
    <location>
        <position position="50"/>
    </location>
    <ligand>
        <name>Zn(2+)</name>
        <dbReference type="ChEBI" id="CHEBI:29105"/>
    </ligand>
</feature>
<dbReference type="RefSeq" id="WP_062329055.1">
    <property type="nucleotide sequence ID" value="NZ_CP014476.1"/>
</dbReference>
<evidence type="ECO:0000256" key="1">
    <source>
        <dbReference type="ARBA" id="ARBA00007174"/>
    </source>
</evidence>
<evidence type="ECO:0000256" key="5">
    <source>
        <dbReference type="ARBA" id="ARBA00022833"/>
    </source>
</evidence>
<dbReference type="InterPro" id="IPR028427">
    <property type="entry name" value="Met_Sox_Rdtase_MsrB"/>
</dbReference>
<dbReference type="HAMAP" id="MF_01400">
    <property type="entry name" value="MsrB"/>
    <property type="match status" value="1"/>
</dbReference>
<dbReference type="NCBIfam" id="TIGR00357">
    <property type="entry name" value="peptide-methionine (R)-S-oxide reductase MsrB"/>
    <property type="match status" value="1"/>
</dbReference>
<dbReference type="EMBL" id="CP014476">
    <property type="protein sequence ID" value="AMK77788.1"/>
    <property type="molecule type" value="Genomic_DNA"/>
</dbReference>
<keyword evidence="6 9" id="KW-0560">Oxidoreductase</keyword>
<name>A0A126T6W4_9GAMM</name>
<keyword evidence="12" id="KW-1185">Reference proteome</keyword>
<dbReference type="PANTHER" id="PTHR10173">
    <property type="entry name" value="METHIONINE SULFOXIDE REDUCTASE"/>
    <property type="match status" value="1"/>
</dbReference>
<accession>A0A126T6W4</accession>
<dbReference type="SUPFAM" id="SSF51316">
    <property type="entry name" value="Mss4-like"/>
    <property type="match status" value="1"/>
</dbReference>
<dbReference type="InterPro" id="IPR011057">
    <property type="entry name" value="Mss4-like_sf"/>
</dbReference>
<dbReference type="STRING" id="1538553.JT25_015105"/>
<comment type="catalytic activity">
    <reaction evidence="7 9">
        <text>L-methionyl-[protein] + [thioredoxin]-disulfide + H2O = L-methionyl-(R)-S-oxide-[protein] + [thioredoxin]-dithiol</text>
        <dbReference type="Rhea" id="RHEA:24164"/>
        <dbReference type="Rhea" id="RHEA-COMP:10698"/>
        <dbReference type="Rhea" id="RHEA-COMP:10700"/>
        <dbReference type="Rhea" id="RHEA-COMP:12313"/>
        <dbReference type="Rhea" id="RHEA-COMP:12314"/>
        <dbReference type="ChEBI" id="CHEBI:15377"/>
        <dbReference type="ChEBI" id="CHEBI:16044"/>
        <dbReference type="ChEBI" id="CHEBI:29950"/>
        <dbReference type="ChEBI" id="CHEBI:45764"/>
        <dbReference type="ChEBI" id="CHEBI:50058"/>
        <dbReference type="EC" id="1.8.4.12"/>
    </reaction>
</comment>
<dbReference type="Gene3D" id="2.170.150.20">
    <property type="entry name" value="Peptide methionine sulfoxide reductase"/>
    <property type="match status" value="1"/>
</dbReference>
<evidence type="ECO:0000313" key="12">
    <source>
        <dbReference type="Proteomes" id="UP000030512"/>
    </source>
</evidence>
<dbReference type="KEGG" id="mdn:JT25_015105"/>
<evidence type="ECO:0000256" key="3">
    <source>
        <dbReference type="ARBA" id="ARBA00021130"/>
    </source>
</evidence>
<evidence type="ECO:0000256" key="2">
    <source>
        <dbReference type="ARBA" id="ARBA00012499"/>
    </source>
</evidence>
<evidence type="ECO:0000256" key="8">
    <source>
        <dbReference type="ARBA" id="ARBA00075819"/>
    </source>
</evidence>
<feature type="binding site" evidence="9">
    <location>
        <position position="47"/>
    </location>
    <ligand>
        <name>Zn(2+)</name>
        <dbReference type="ChEBI" id="CHEBI:29105"/>
    </ligand>
</feature>
<protein>
    <recommendedName>
        <fullName evidence="3 9">Peptide methionine sulfoxide reductase MsrB</fullName>
        <ecNumber evidence="2 9">1.8.4.12</ecNumber>
    </recommendedName>
    <alternativeName>
        <fullName evidence="8 9">Peptide-methionine (R)-S-oxide reductase</fullName>
    </alternativeName>
</protein>
<dbReference type="AlphaFoldDB" id="A0A126T6W4"/>
<dbReference type="GO" id="GO:0005737">
    <property type="term" value="C:cytoplasm"/>
    <property type="evidence" value="ECO:0007669"/>
    <property type="project" value="TreeGrafter"/>
</dbReference>
<dbReference type="GO" id="GO:0008270">
    <property type="term" value="F:zinc ion binding"/>
    <property type="evidence" value="ECO:0007669"/>
    <property type="project" value="UniProtKB-UniRule"/>
</dbReference>
<dbReference type="GO" id="GO:0030091">
    <property type="term" value="P:protein repair"/>
    <property type="evidence" value="ECO:0007669"/>
    <property type="project" value="InterPro"/>
</dbReference>
<keyword evidence="5 9" id="KW-0862">Zinc</keyword>
<comment type="similarity">
    <text evidence="1 9">Belongs to the MsrB Met sulfoxide reductase family.</text>
</comment>
<reference evidence="11 12" key="1">
    <citation type="journal article" date="2015" name="Environ. Microbiol.">
        <title>Methane oxidation coupled to nitrate reduction under hypoxia by the Gammaproteobacterium Methylomonas denitrificans, sp. nov. type strain FJG1.</title>
        <authorList>
            <person name="Kits K.D."/>
            <person name="Klotz M.G."/>
            <person name="Stein L.Y."/>
        </authorList>
    </citation>
    <scope>NUCLEOTIDE SEQUENCE [LARGE SCALE GENOMIC DNA]</scope>
    <source>
        <strain evidence="11 12">FJG1</strain>
    </source>
</reference>
<organism evidence="11 12">
    <name type="scientific">Methylomonas denitrificans</name>
    <dbReference type="NCBI Taxonomy" id="1538553"/>
    <lineage>
        <taxon>Bacteria</taxon>
        <taxon>Pseudomonadati</taxon>
        <taxon>Pseudomonadota</taxon>
        <taxon>Gammaproteobacteria</taxon>
        <taxon>Methylococcales</taxon>
        <taxon>Methylococcaceae</taxon>
        <taxon>Methylomonas</taxon>
    </lineage>
</organism>
<evidence type="ECO:0000313" key="11">
    <source>
        <dbReference type="EMBL" id="AMK77788.1"/>
    </source>
</evidence>
<dbReference type="Pfam" id="PF01641">
    <property type="entry name" value="SelR"/>
    <property type="match status" value="1"/>
</dbReference>
<dbReference type="EC" id="1.8.4.12" evidence="2 9"/>
<evidence type="ECO:0000256" key="7">
    <source>
        <dbReference type="ARBA" id="ARBA00048488"/>
    </source>
</evidence>
<proteinExistence type="inferred from homology"/>
<evidence type="ECO:0000256" key="4">
    <source>
        <dbReference type="ARBA" id="ARBA00022723"/>
    </source>
</evidence>
<dbReference type="InterPro" id="IPR002579">
    <property type="entry name" value="Met_Sox_Rdtase_MsrB_dom"/>
</dbReference>
<keyword evidence="4 9" id="KW-0479">Metal-binding</keyword>
<dbReference type="OrthoDB" id="9785497at2"/>
<evidence type="ECO:0000256" key="6">
    <source>
        <dbReference type="ARBA" id="ARBA00023002"/>
    </source>
</evidence>
<feature type="domain" description="MsrB" evidence="10">
    <location>
        <begin position="8"/>
        <end position="130"/>
    </location>
</feature>
<feature type="active site" description="Nucleophile" evidence="9">
    <location>
        <position position="119"/>
    </location>
</feature>
<comment type="cofactor">
    <cofactor evidence="9">
        <name>Zn(2+)</name>
        <dbReference type="ChEBI" id="CHEBI:29105"/>
    </cofactor>
    <text evidence="9">Binds 1 zinc ion per subunit. The zinc ion is important for the structural integrity of the protein.</text>
</comment>
<dbReference type="PANTHER" id="PTHR10173:SF52">
    <property type="entry name" value="METHIONINE-R-SULFOXIDE REDUCTASE B1"/>
    <property type="match status" value="1"/>
</dbReference>
<dbReference type="PROSITE" id="PS51790">
    <property type="entry name" value="MSRB"/>
    <property type="match status" value="1"/>
</dbReference>
<dbReference type="GO" id="GO:0033743">
    <property type="term" value="F:peptide-methionine (R)-S-oxide reductase activity"/>
    <property type="evidence" value="ECO:0007669"/>
    <property type="project" value="UniProtKB-UniRule"/>
</dbReference>
<gene>
    <name evidence="9" type="primary">msrB</name>
    <name evidence="11" type="ORF">JT25_015105</name>
</gene>
<sequence>MTDQHDTEQAWREKLTPEQFHVCREKGTEPPFTGKYTDCDEAGIYRCVCCGHPLFTSEQKFHSGCGWPSFWNPLNSESLDQHPDNSHGMRRIEVTCQSCGAHLGHVFEDGPQPTGLRYCINSVALTLEKQS</sequence>
<evidence type="ECO:0000256" key="9">
    <source>
        <dbReference type="HAMAP-Rule" id="MF_01400"/>
    </source>
</evidence>
<dbReference type="Proteomes" id="UP000030512">
    <property type="component" value="Chromosome"/>
</dbReference>
<dbReference type="FunFam" id="2.170.150.20:FF:000001">
    <property type="entry name" value="Peptide methionine sulfoxide reductase MsrB"/>
    <property type="match status" value="1"/>
</dbReference>
<feature type="binding site" evidence="9">
    <location>
        <position position="96"/>
    </location>
    <ligand>
        <name>Zn(2+)</name>
        <dbReference type="ChEBI" id="CHEBI:29105"/>
    </ligand>
</feature>